<organism evidence="2">
    <name type="scientific">Salmonella enterica</name>
    <name type="common">Salmonella choleraesuis</name>
    <dbReference type="NCBI Taxonomy" id="28901"/>
    <lineage>
        <taxon>Bacteria</taxon>
        <taxon>Pseudomonadati</taxon>
        <taxon>Pseudomonadota</taxon>
        <taxon>Gammaproteobacteria</taxon>
        <taxon>Enterobacterales</taxon>
        <taxon>Enterobacteriaceae</taxon>
        <taxon>Salmonella</taxon>
    </lineage>
</organism>
<proteinExistence type="predicted"/>
<protein>
    <submittedName>
        <fullName evidence="2">Tail assembly chaperone</fullName>
    </submittedName>
</protein>
<accession>A0A5U5TG45</accession>
<dbReference type="AlphaFoldDB" id="A0A5U5TG45"/>
<comment type="caution">
    <text evidence="2">The sequence shown here is derived from an EMBL/GenBank/DDBJ whole genome shotgun (WGS) entry which is preliminary data.</text>
</comment>
<name>A0A5U5TG45_SALER</name>
<dbReference type="EMBL" id="AAGPPS010000023">
    <property type="protein sequence ID" value="EBQ6285104.1"/>
    <property type="molecule type" value="Genomic_DNA"/>
</dbReference>
<dbReference type="InterPro" id="IPR003458">
    <property type="entry name" value="Phage_T4_Gp38_tail_assem"/>
</dbReference>
<dbReference type="PANTHER" id="PTHR34413">
    <property type="entry name" value="PROPHAGE TAIL FIBER ASSEMBLY PROTEIN HOMOLOG TFAE-RELATED-RELATED"/>
    <property type="match status" value="1"/>
</dbReference>
<evidence type="ECO:0000313" key="2">
    <source>
        <dbReference type="EMBL" id="EBQ6285104.1"/>
    </source>
</evidence>
<dbReference type="EMBL" id="AACWBY010000024">
    <property type="protein sequence ID" value="EAM7981261.1"/>
    <property type="molecule type" value="Genomic_DNA"/>
</dbReference>
<gene>
    <name evidence="2" type="ORF">BTM58_18200</name>
    <name evidence="1" type="ORF">FBI50_20235</name>
</gene>
<dbReference type="PANTHER" id="PTHR34413:SF2">
    <property type="entry name" value="PROPHAGE TAIL FIBER ASSEMBLY PROTEIN HOMOLOG TFAE-RELATED"/>
    <property type="match status" value="1"/>
</dbReference>
<sequence length="110" mass="12375">MLWPVNMSVAEIDAADCPDDCRGDGTWLYQDGKVVQRGYSPEELRKKAEAEKIRRLSEAESAIAPLARAVKLKIATDEEIKRLEAWELYSVMVNRVDTASPDWPEVPDVA</sequence>
<dbReference type="InterPro" id="IPR051220">
    <property type="entry name" value="TFA_Chaperone"/>
</dbReference>
<reference evidence="2" key="1">
    <citation type="submission" date="2018-07" db="EMBL/GenBank/DDBJ databases">
        <authorList>
            <consortium name="NARMS: The National Antimicrobial Resistance Monitoring System"/>
        </authorList>
    </citation>
    <scope>NUCLEOTIDE SEQUENCE</scope>
    <source>
        <strain evidence="1">FSIS11920327</strain>
        <strain evidence="2">FSIS1609096</strain>
    </source>
</reference>
<evidence type="ECO:0000313" key="1">
    <source>
        <dbReference type="EMBL" id="EAM7981261.1"/>
    </source>
</evidence>
<dbReference type="Pfam" id="PF02413">
    <property type="entry name" value="Caudo_TAP"/>
    <property type="match status" value="1"/>
</dbReference>